<accession>A0A0S4LQZ6</accession>
<dbReference type="EMBL" id="CZPZ01000036">
    <property type="protein sequence ID" value="CUS39916.1"/>
    <property type="molecule type" value="Genomic_DNA"/>
</dbReference>
<dbReference type="AlphaFoldDB" id="A0A0S4LQZ6"/>
<organism evidence="1 2">
    <name type="scientific">Candidatus Nitrospira nitrificans</name>
    <dbReference type="NCBI Taxonomy" id="1742973"/>
    <lineage>
        <taxon>Bacteria</taxon>
        <taxon>Pseudomonadati</taxon>
        <taxon>Nitrospirota</taxon>
        <taxon>Nitrospiria</taxon>
        <taxon>Nitrospirales</taxon>
        <taxon>Nitrospiraceae</taxon>
        <taxon>Nitrospira</taxon>
    </lineage>
</organism>
<protein>
    <submittedName>
        <fullName evidence="1">Uncharacterized protein</fullName>
    </submittedName>
</protein>
<name>A0A0S4LQZ6_9BACT</name>
<proteinExistence type="predicted"/>
<gene>
    <name evidence="1" type="ORF">COMA2_90095</name>
</gene>
<evidence type="ECO:0000313" key="2">
    <source>
        <dbReference type="Proteomes" id="UP000198736"/>
    </source>
</evidence>
<reference evidence="2" key="1">
    <citation type="submission" date="2015-10" db="EMBL/GenBank/DDBJ databases">
        <authorList>
            <person name="Luecker S."/>
            <person name="Luecker S."/>
        </authorList>
    </citation>
    <scope>NUCLEOTIDE SEQUENCE [LARGE SCALE GENOMIC DNA]</scope>
</reference>
<keyword evidence="2" id="KW-1185">Reference proteome</keyword>
<dbReference type="STRING" id="1742973.COMA2_90095"/>
<sequence length="87" mass="10372">MPWNRRVRFSYFLLPRCSCSPPRLVRLLAIHLPLLTRSSSIVRLQQMLLCRFISHKHTQTHRLSADLESQFSRDLLVSGYSMKQLWF</sequence>
<dbReference type="Proteomes" id="UP000198736">
    <property type="component" value="Unassembled WGS sequence"/>
</dbReference>
<evidence type="ECO:0000313" key="1">
    <source>
        <dbReference type="EMBL" id="CUS39916.1"/>
    </source>
</evidence>